<dbReference type="SUPFAM" id="SSF52540">
    <property type="entry name" value="P-loop containing nucleoside triphosphate hydrolases"/>
    <property type="match status" value="1"/>
</dbReference>
<dbReference type="Proteomes" id="UP000559182">
    <property type="component" value="Unassembled WGS sequence"/>
</dbReference>
<gene>
    <name evidence="1" type="ORF">FHU39_001235</name>
</gene>
<name>A0A839N929_9MICO</name>
<reference evidence="1 2" key="1">
    <citation type="submission" date="2020-08" db="EMBL/GenBank/DDBJ databases">
        <title>Sequencing the genomes of 1000 actinobacteria strains.</title>
        <authorList>
            <person name="Klenk H.-P."/>
        </authorList>
    </citation>
    <scope>NUCLEOTIDE SEQUENCE [LARGE SCALE GENOMIC DNA]</scope>
    <source>
        <strain evidence="1 2">DSM 105369</strain>
    </source>
</reference>
<sequence length="183" mass="19598">MAFILQLVGPPASGKRTIGALVAERTGAALVDNHLINDPVFTALGVNGMGSLHPQALPMAGRVRRIVHEAVLAAPPETSHIFTSWLVDTPEDAAAFEVVRKLAAERGATFHSVWLSCAPAEMGRRLTLPDRAVRNKLRDPSKLDDIVSLGAAPPPADALRLDTTRTSATDTADRIVEWLDGRD</sequence>
<dbReference type="RefSeq" id="WP_183319546.1">
    <property type="nucleotide sequence ID" value="NZ_JACHVQ010000001.1"/>
</dbReference>
<comment type="caution">
    <text evidence="1">The sequence shown here is derived from an EMBL/GenBank/DDBJ whole genome shotgun (WGS) entry which is preliminary data.</text>
</comment>
<proteinExistence type="predicted"/>
<dbReference type="InterPro" id="IPR027417">
    <property type="entry name" value="P-loop_NTPase"/>
</dbReference>
<keyword evidence="2" id="KW-1185">Reference proteome</keyword>
<evidence type="ECO:0008006" key="3">
    <source>
        <dbReference type="Google" id="ProtNLM"/>
    </source>
</evidence>
<dbReference type="EMBL" id="JACHVQ010000001">
    <property type="protein sequence ID" value="MBB2891251.1"/>
    <property type="molecule type" value="Genomic_DNA"/>
</dbReference>
<dbReference type="AlphaFoldDB" id="A0A839N929"/>
<evidence type="ECO:0000313" key="2">
    <source>
        <dbReference type="Proteomes" id="UP000559182"/>
    </source>
</evidence>
<accession>A0A839N929</accession>
<dbReference type="Gene3D" id="3.40.50.300">
    <property type="entry name" value="P-loop containing nucleotide triphosphate hydrolases"/>
    <property type="match status" value="1"/>
</dbReference>
<evidence type="ECO:0000313" key="1">
    <source>
        <dbReference type="EMBL" id="MBB2891251.1"/>
    </source>
</evidence>
<organism evidence="1 2">
    <name type="scientific">Flexivirga oryzae</name>
    <dbReference type="NCBI Taxonomy" id="1794944"/>
    <lineage>
        <taxon>Bacteria</taxon>
        <taxon>Bacillati</taxon>
        <taxon>Actinomycetota</taxon>
        <taxon>Actinomycetes</taxon>
        <taxon>Micrococcales</taxon>
        <taxon>Dermacoccaceae</taxon>
        <taxon>Flexivirga</taxon>
    </lineage>
</organism>
<protein>
    <recommendedName>
        <fullName evidence="3">AAA family ATPase</fullName>
    </recommendedName>
</protein>